<dbReference type="PANTHER" id="PTHR33091">
    <property type="entry name" value="PROTEIN, PUTATIVE, EXPRESSED-RELATED"/>
    <property type="match status" value="1"/>
</dbReference>
<dbReference type="InterPro" id="IPR036354">
    <property type="entry name" value="Prot_inh_pot1_sf"/>
</dbReference>
<evidence type="ECO:0000256" key="1">
    <source>
        <dbReference type="ARBA" id="ARBA00008210"/>
    </source>
</evidence>
<dbReference type="GO" id="GO:0004867">
    <property type="term" value="F:serine-type endopeptidase inhibitor activity"/>
    <property type="evidence" value="ECO:0007669"/>
    <property type="project" value="UniProtKB-KW"/>
</dbReference>
<organism evidence="4 5">
    <name type="scientific">Cinchona calisaya</name>
    <dbReference type="NCBI Taxonomy" id="153742"/>
    <lineage>
        <taxon>Eukaryota</taxon>
        <taxon>Viridiplantae</taxon>
        <taxon>Streptophyta</taxon>
        <taxon>Embryophyta</taxon>
        <taxon>Tracheophyta</taxon>
        <taxon>Spermatophyta</taxon>
        <taxon>Magnoliopsida</taxon>
        <taxon>eudicotyledons</taxon>
        <taxon>Gunneridae</taxon>
        <taxon>Pentapetalae</taxon>
        <taxon>asterids</taxon>
        <taxon>lamiids</taxon>
        <taxon>Gentianales</taxon>
        <taxon>Rubiaceae</taxon>
        <taxon>Cinchonoideae</taxon>
        <taxon>Cinchoneae</taxon>
        <taxon>Cinchona</taxon>
    </lineage>
</organism>
<evidence type="ECO:0000256" key="3">
    <source>
        <dbReference type="ARBA" id="ARBA00022900"/>
    </source>
</evidence>
<sequence>MFLNIKLDTFSYGTTGKTSWPELVGANGYAAASIIEKENRHVRAIVLLDGTPVTMDFRCDRVWVWNNKDGIVLSWPELVGANGFAAASIIEKENPHVRAIIVLQGTPGTSDFNCYRVRVVVNKGGIVIQTPFAG</sequence>
<gene>
    <name evidence="4" type="ORF">ACH5RR_020254</name>
</gene>
<comment type="caution">
    <text evidence="4">The sequence shown here is derived from an EMBL/GenBank/DDBJ whole genome shotgun (WGS) entry which is preliminary data.</text>
</comment>
<evidence type="ECO:0000313" key="5">
    <source>
        <dbReference type="Proteomes" id="UP001630127"/>
    </source>
</evidence>
<evidence type="ECO:0000256" key="2">
    <source>
        <dbReference type="ARBA" id="ARBA00022690"/>
    </source>
</evidence>
<comment type="similarity">
    <text evidence="1">Belongs to the protease inhibitor I13 (potato type I serine protease inhibitor) family.</text>
</comment>
<dbReference type="PROSITE" id="PS00285">
    <property type="entry name" value="POTATO_INHIBITOR"/>
    <property type="match status" value="2"/>
</dbReference>
<evidence type="ECO:0000313" key="4">
    <source>
        <dbReference type="EMBL" id="KAL3517665.1"/>
    </source>
</evidence>
<dbReference type="PRINTS" id="PR00292">
    <property type="entry name" value="POTATOINHBTR"/>
</dbReference>
<accession>A0ABD2ZHC5</accession>
<dbReference type="SUPFAM" id="SSF54654">
    <property type="entry name" value="CI-2 family of serine protease inhibitors"/>
    <property type="match status" value="2"/>
</dbReference>
<protein>
    <recommendedName>
        <fullName evidence="6">Proteinase inhibitor</fullName>
    </recommendedName>
</protein>
<keyword evidence="2" id="KW-0646">Protease inhibitor</keyword>
<dbReference type="Proteomes" id="UP001630127">
    <property type="component" value="Unassembled WGS sequence"/>
</dbReference>
<dbReference type="PANTHER" id="PTHR33091:SF83">
    <property type="entry name" value="SERINE PROTEASE INHIBITOR, POTATO INHIBITOR I-TYPE FAMILY PROTEIN-RELATED"/>
    <property type="match status" value="1"/>
</dbReference>
<dbReference type="AlphaFoldDB" id="A0ABD2ZHC5"/>
<evidence type="ECO:0008006" key="6">
    <source>
        <dbReference type="Google" id="ProtNLM"/>
    </source>
</evidence>
<keyword evidence="3" id="KW-0722">Serine protease inhibitor</keyword>
<dbReference type="InterPro" id="IPR000864">
    <property type="entry name" value="Prot_inh_pot1"/>
</dbReference>
<reference evidence="4 5" key="1">
    <citation type="submission" date="2024-11" db="EMBL/GenBank/DDBJ databases">
        <title>A near-complete genome assembly of Cinchona calisaya.</title>
        <authorList>
            <person name="Lian D.C."/>
            <person name="Zhao X.W."/>
            <person name="Wei L."/>
        </authorList>
    </citation>
    <scope>NUCLEOTIDE SEQUENCE [LARGE SCALE GENOMIC DNA]</scope>
    <source>
        <tissue evidence="4">Nenye</tissue>
    </source>
</reference>
<dbReference type="EMBL" id="JBJUIK010000009">
    <property type="protein sequence ID" value="KAL3517665.1"/>
    <property type="molecule type" value="Genomic_DNA"/>
</dbReference>
<name>A0ABD2ZHC5_9GENT</name>
<keyword evidence="5" id="KW-1185">Reference proteome</keyword>
<dbReference type="Gene3D" id="3.30.10.10">
    <property type="entry name" value="Trypsin Inhibitor V, subunit A"/>
    <property type="match status" value="2"/>
</dbReference>
<dbReference type="Pfam" id="PF00280">
    <property type="entry name" value="potato_inhibit"/>
    <property type="match status" value="2"/>
</dbReference>
<proteinExistence type="inferred from homology"/>